<name>A0A3N1ZSG9_9ACTN</name>
<protein>
    <recommendedName>
        <fullName evidence="3">Helix-turn-helix protein</fullName>
    </recommendedName>
</protein>
<dbReference type="Proteomes" id="UP000275749">
    <property type="component" value="Unassembled WGS sequence"/>
</dbReference>
<dbReference type="InterPro" id="IPR001387">
    <property type="entry name" value="Cro/C1-type_HTH"/>
</dbReference>
<accession>A0A3N1ZSG9</accession>
<reference evidence="1 2" key="1">
    <citation type="submission" date="2018-11" db="EMBL/GenBank/DDBJ databases">
        <title>Sequencing the genomes of 1000 actinobacteria strains.</title>
        <authorList>
            <person name="Klenk H.-P."/>
        </authorList>
    </citation>
    <scope>NUCLEOTIDE SEQUENCE [LARGE SCALE GENOMIC DNA]</scope>
    <source>
        <strain evidence="1 2">DSM 10546</strain>
    </source>
</reference>
<organism evidence="1 2">
    <name type="scientific">Luteococcus japonicus</name>
    <dbReference type="NCBI Taxonomy" id="33984"/>
    <lineage>
        <taxon>Bacteria</taxon>
        <taxon>Bacillati</taxon>
        <taxon>Actinomycetota</taxon>
        <taxon>Actinomycetes</taxon>
        <taxon>Propionibacteriales</taxon>
        <taxon>Propionibacteriaceae</taxon>
        <taxon>Luteococcus</taxon>
    </lineage>
</organism>
<evidence type="ECO:0000313" key="1">
    <source>
        <dbReference type="EMBL" id="ROR53307.1"/>
    </source>
</evidence>
<dbReference type="CDD" id="cd00093">
    <property type="entry name" value="HTH_XRE"/>
    <property type="match status" value="1"/>
</dbReference>
<gene>
    <name evidence="1" type="ORF">EDD41_0446</name>
</gene>
<comment type="caution">
    <text evidence="1">The sequence shown here is derived from an EMBL/GenBank/DDBJ whole genome shotgun (WGS) entry which is preliminary data.</text>
</comment>
<sequence>MPDKEARAFAAEQDNRFSTALSTALARQGLTLEQVVRRLEEAGKPVSQATLSYWQRGRALPTRESSLAAIAELERILRLPIGHLTSSLPSDAFSRWQPLHHLALSDRVTALLEALQVDPYGDVATDYVHARVTVLEDDRARVETTREVVRALHDGLNRTAVVLGTNGPEDELPLVEAGTGCELGRVVDLGERGLMAVELLLPHPLTAGQPHMRSFTTKWHGTDPDSGGDVQRVLKTSIPFLVFEAHFLGSVPSVAAYETTPYDYEPDIAKRHPLRQTVPRGRHAQVCLADPPPGWHCLSWDFEGVEENGGQS</sequence>
<evidence type="ECO:0000313" key="2">
    <source>
        <dbReference type="Proteomes" id="UP000275749"/>
    </source>
</evidence>
<proteinExistence type="predicted"/>
<dbReference type="EMBL" id="RKHG01000001">
    <property type="protein sequence ID" value="ROR53307.1"/>
    <property type="molecule type" value="Genomic_DNA"/>
</dbReference>
<evidence type="ECO:0008006" key="3">
    <source>
        <dbReference type="Google" id="ProtNLM"/>
    </source>
</evidence>
<dbReference type="AlphaFoldDB" id="A0A3N1ZSG9"/>